<accession>A0A8R1TQ62</accession>
<keyword evidence="2" id="KW-1133">Transmembrane helix</keyword>
<feature type="transmembrane region" description="Helical" evidence="2">
    <location>
        <begin position="147"/>
        <end position="172"/>
    </location>
</feature>
<feature type="transmembrane region" description="Helical" evidence="2">
    <location>
        <begin position="266"/>
        <end position="288"/>
    </location>
</feature>
<reference evidence="3" key="2">
    <citation type="submission" date="2022-06" db="UniProtKB">
        <authorList>
            <consortium name="EnsemblMetazoa"/>
        </authorList>
    </citation>
    <scope>IDENTIFICATION</scope>
</reference>
<reference evidence="4" key="1">
    <citation type="submission" date="2013-10" db="EMBL/GenBank/DDBJ databases">
        <title>Genome sequencing of Onchocerca volvulus.</title>
        <authorList>
            <person name="Cotton J."/>
            <person name="Tsai J."/>
            <person name="Stanley E."/>
            <person name="Tracey A."/>
            <person name="Holroyd N."/>
            <person name="Lustigman S."/>
            <person name="Berriman M."/>
        </authorList>
    </citation>
    <scope>NUCLEOTIDE SEQUENCE</scope>
</reference>
<feature type="transmembrane region" description="Helical" evidence="2">
    <location>
        <begin position="123"/>
        <end position="141"/>
    </location>
</feature>
<dbReference type="InterPro" id="IPR037185">
    <property type="entry name" value="EmrE-like"/>
</dbReference>
<dbReference type="Proteomes" id="UP000024404">
    <property type="component" value="Unassembled WGS sequence"/>
</dbReference>
<dbReference type="Gene3D" id="1.10.3730.20">
    <property type="match status" value="1"/>
</dbReference>
<dbReference type="SUPFAM" id="SSF103481">
    <property type="entry name" value="Multidrug resistance efflux transporter EmrE"/>
    <property type="match status" value="1"/>
</dbReference>
<dbReference type="PANTHER" id="PTHR19346:SF4">
    <property type="entry name" value="SUGAR PHOSPHATE TRANSPORTER DOMAIN-CONTAINING PROTEIN"/>
    <property type="match status" value="1"/>
</dbReference>
<evidence type="ECO:0000256" key="1">
    <source>
        <dbReference type="SAM" id="MobiDB-lite"/>
    </source>
</evidence>
<organism evidence="3 4">
    <name type="scientific">Onchocerca volvulus</name>
    <dbReference type="NCBI Taxonomy" id="6282"/>
    <lineage>
        <taxon>Eukaryota</taxon>
        <taxon>Metazoa</taxon>
        <taxon>Ecdysozoa</taxon>
        <taxon>Nematoda</taxon>
        <taxon>Chromadorea</taxon>
        <taxon>Rhabditida</taxon>
        <taxon>Spirurina</taxon>
        <taxon>Spiruromorpha</taxon>
        <taxon>Filarioidea</taxon>
        <taxon>Onchocercidae</taxon>
        <taxon>Onchocerca</taxon>
    </lineage>
</organism>
<dbReference type="PANTHER" id="PTHR19346">
    <property type="entry name" value="SUGAR PHOSPHATE TRANSPORTER DOMAIN-CONTAINING PROTEIN"/>
    <property type="match status" value="1"/>
</dbReference>
<evidence type="ECO:0000313" key="3">
    <source>
        <dbReference type="EnsemblMetazoa" id="OVOC2112.1"/>
    </source>
</evidence>
<feature type="transmembrane region" description="Helical" evidence="2">
    <location>
        <begin position="37"/>
        <end position="54"/>
    </location>
</feature>
<dbReference type="EnsemblMetazoa" id="OVOC2112.1">
    <property type="protein sequence ID" value="OVOC2112.1"/>
    <property type="gene ID" value="WBGene00238921"/>
</dbReference>
<dbReference type="AlphaFoldDB" id="A0A8R1TQ62"/>
<protein>
    <submittedName>
        <fullName evidence="3">EamA domain-containing protein</fullName>
    </submittedName>
</protein>
<feature type="transmembrane region" description="Helical" evidence="2">
    <location>
        <begin position="74"/>
        <end position="97"/>
    </location>
</feature>
<feature type="transmembrane region" description="Helical" evidence="2">
    <location>
        <begin position="179"/>
        <end position="196"/>
    </location>
</feature>
<feature type="compositionally biased region" description="Polar residues" evidence="1">
    <location>
        <begin position="1"/>
        <end position="13"/>
    </location>
</feature>
<name>A0A8R1TQ62_ONCVO</name>
<feature type="transmembrane region" description="Helical" evidence="2">
    <location>
        <begin position="326"/>
        <end position="350"/>
    </location>
</feature>
<feature type="transmembrane region" description="Helical" evidence="2">
    <location>
        <begin position="236"/>
        <end position="260"/>
    </location>
</feature>
<proteinExistence type="predicted"/>
<keyword evidence="2" id="KW-0472">Membrane</keyword>
<evidence type="ECO:0000313" key="4">
    <source>
        <dbReference type="Proteomes" id="UP000024404"/>
    </source>
</evidence>
<dbReference type="InterPro" id="IPR026505">
    <property type="entry name" value="Solute_c_fam_35_mem_F3/F4"/>
</dbReference>
<keyword evidence="2" id="KW-0812">Transmembrane</keyword>
<feature type="region of interest" description="Disordered" evidence="1">
    <location>
        <begin position="1"/>
        <end position="24"/>
    </location>
</feature>
<evidence type="ECO:0000256" key="2">
    <source>
        <dbReference type="SAM" id="Phobius"/>
    </source>
</evidence>
<keyword evidence="4" id="KW-1185">Reference proteome</keyword>
<dbReference type="EMBL" id="CMVM020000070">
    <property type="status" value="NOT_ANNOTATED_CDS"/>
    <property type="molecule type" value="Genomic_DNA"/>
</dbReference>
<feature type="transmembrane region" description="Helical" evidence="2">
    <location>
        <begin position="202"/>
        <end position="224"/>
    </location>
</feature>
<sequence length="365" mass="40874">MGIESKNTFNIPSENGRCRTDQETNRSNIANKTIHQIMLNGIVMFAVAFSWALSTQFTKSILIIDPKYFYAPYFMVWFNTNFMMACYPTYIIFEILFHRSSLRDIQQEALLVYGNMDNTVRSYFKRTSLFLLLWLIANYSYSQSLGYISASATSSIMSTNTAMVVIFGWIILKDQFIPFRLISVVAAIIGVTVISLDKEFVGNMSGISLSILSALSAALYKVLFKKIIGNATIGQVSLFMSGLGLLNASLNSLPMIILVVKNLETFTWAYIPWIPLFGVAFLSMWFNFLINFGITLLHPLVISIGMLFGIPISAAIDIIFRHMTATPYFIIGALLILFSCAIVAIPAELLRCSIKIGTKSDVEKK</sequence>
<feature type="transmembrane region" description="Helical" evidence="2">
    <location>
        <begin position="300"/>
        <end position="320"/>
    </location>
</feature>
<dbReference type="OMA" id="YAPYFMV"/>